<dbReference type="SUPFAM" id="SSF103190">
    <property type="entry name" value="Sensory domain-like"/>
    <property type="match status" value="1"/>
</dbReference>
<dbReference type="HOGENOM" id="CLU_011141_0_0_7"/>
<protein>
    <recommendedName>
        <fullName evidence="3">histidine kinase</fullName>
        <ecNumber evidence="3">2.7.13.3</ecNumber>
    </recommendedName>
</protein>
<dbReference type="PROSITE" id="PS50109">
    <property type="entry name" value="HIS_KIN"/>
    <property type="match status" value="1"/>
</dbReference>
<dbReference type="AlphaFoldDB" id="A0A0H3ACA2"/>
<feature type="domain" description="PAS" evidence="16">
    <location>
        <begin position="712"/>
        <end position="761"/>
    </location>
</feature>
<dbReference type="InterPro" id="IPR003661">
    <property type="entry name" value="HisK_dim/P_dom"/>
</dbReference>
<dbReference type="InterPro" id="IPR036097">
    <property type="entry name" value="HisK_dim/P_sf"/>
</dbReference>
<dbReference type="GO" id="GO:0000155">
    <property type="term" value="F:phosphorelay sensor kinase activity"/>
    <property type="evidence" value="ECO:0007669"/>
    <property type="project" value="InterPro"/>
</dbReference>
<accession>A0A0H3ACA2</accession>
<evidence type="ECO:0000256" key="10">
    <source>
        <dbReference type="ARBA" id="ARBA00022840"/>
    </source>
</evidence>
<evidence type="ECO:0000256" key="12">
    <source>
        <dbReference type="ARBA" id="ARBA00023012"/>
    </source>
</evidence>
<keyword evidence="7 14" id="KW-0812">Transmembrane</keyword>
<dbReference type="InterPro" id="IPR035965">
    <property type="entry name" value="PAS-like_dom_sf"/>
</dbReference>
<dbReference type="InterPro" id="IPR033479">
    <property type="entry name" value="dCache_1"/>
</dbReference>
<keyword evidence="9 18" id="KW-0418">Kinase</keyword>
<dbReference type="SMART" id="SM00387">
    <property type="entry name" value="HATPase_c"/>
    <property type="match status" value="1"/>
</dbReference>
<dbReference type="EMBL" id="CP000528">
    <property type="protein sequence ID" value="ABM30033.1"/>
    <property type="molecule type" value="Genomic_DNA"/>
</dbReference>
<evidence type="ECO:0000259" key="16">
    <source>
        <dbReference type="PROSITE" id="PS50112"/>
    </source>
</evidence>
<dbReference type="InterPro" id="IPR001610">
    <property type="entry name" value="PAC"/>
</dbReference>
<dbReference type="InterPro" id="IPR004358">
    <property type="entry name" value="Sig_transdc_His_kin-like_C"/>
</dbReference>
<evidence type="ECO:0000313" key="19">
    <source>
        <dbReference type="Proteomes" id="UP000009173"/>
    </source>
</evidence>
<gene>
    <name evidence="18" type="ordered locus">Dvul_3022</name>
</gene>
<organism evidence="18 19">
    <name type="scientific">Nitratidesulfovibrio vulgaris (strain DP4)</name>
    <name type="common">Desulfovibrio vulgaris</name>
    <dbReference type="NCBI Taxonomy" id="391774"/>
    <lineage>
        <taxon>Bacteria</taxon>
        <taxon>Pseudomonadati</taxon>
        <taxon>Thermodesulfobacteriota</taxon>
        <taxon>Desulfovibrionia</taxon>
        <taxon>Desulfovibrionales</taxon>
        <taxon>Desulfovibrionaceae</taxon>
        <taxon>Nitratidesulfovibrio</taxon>
    </lineage>
</organism>
<dbReference type="InterPro" id="IPR003594">
    <property type="entry name" value="HATPase_dom"/>
</dbReference>
<dbReference type="KEGG" id="dvl:Dvul_3022"/>
<evidence type="ECO:0000256" key="4">
    <source>
        <dbReference type="ARBA" id="ARBA00022475"/>
    </source>
</evidence>
<dbReference type="PANTHER" id="PTHR43304:SF1">
    <property type="entry name" value="PAC DOMAIN-CONTAINING PROTEIN"/>
    <property type="match status" value="1"/>
</dbReference>
<keyword evidence="10" id="KW-0067">ATP-binding</keyword>
<evidence type="ECO:0000256" key="11">
    <source>
        <dbReference type="ARBA" id="ARBA00022989"/>
    </source>
</evidence>
<feature type="transmembrane region" description="Helical" evidence="14">
    <location>
        <begin position="297"/>
        <end position="319"/>
    </location>
</feature>
<keyword evidence="8" id="KW-0547">Nucleotide-binding</keyword>
<proteinExistence type="predicted"/>
<evidence type="ECO:0000256" key="5">
    <source>
        <dbReference type="ARBA" id="ARBA00022553"/>
    </source>
</evidence>
<dbReference type="Pfam" id="PF00512">
    <property type="entry name" value="HisKA"/>
    <property type="match status" value="1"/>
</dbReference>
<dbReference type="GO" id="GO:0005886">
    <property type="term" value="C:plasma membrane"/>
    <property type="evidence" value="ECO:0007669"/>
    <property type="project" value="UniProtKB-SubCell"/>
</dbReference>
<dbReference type="SUPFAM" id="SSF55874">
    <property type="entry name" value="ATPase domain of HSP90 chaperone/DNA topoisomerase II/histidine kinase"/>
    <property type="match status" value="1"/>
</dbReference>
<dbReference type="SUPFAM" id="SSF55785">
    <property type="entry name" value="PYP-like sensor domain (PAS domain)"/>
    <property type="match status" value="4"/>
</dbReference>
<evidence type="ECO:0000256" key="9">
    <source>
        <dbReference type="ARBA" id="ARBA00022777"/>
    </source>
</evidence>
<evidence type="ECO:0000259" key="15">
    <source>
        <dbReference type="PROSITE" id="PS50109"/>
    </source>
</evidence>
<dbReference type="InterPro" id="IPR000014">
    <property type="entry name" value="PAS"/>
</dbReference>
<dbReference type="GO" id="GO:0005524">
    <property type="term" value="F:ATP binding"/>
    <property type="evidence" value="ECO:0007669"/>
    <property type="project" value="UniProtKB-KW"/>
</dbReference>
<dbReference type="InterPro" id="IPR005467">
    <property type="entry name" value="His_kinase_dom"/>
</dbReference>
<dbReference type="EC" id="2.7.13.3" evidence="3"/>
<dbReference type="Gene3D" id="3.30.450.20">
    <property type="entry name" value="PAS domain"/>
    <property type="match status" value="5"/>
</dbReference>
<dbReference type="Proteomes" id="UP000009173">
    <property type="component" value="Plasmid pDVUL01"/>
</dbReference>
<dbReference type="Pfam" id="PF08448">
    <property type="entry name" value="PAS_4"/>
    <property type="match status" value="1"/>
</dbReference>
<evidence type="ECO:0000256" key="13">
    <source>
        <dbReference type="ARBA" id="ARBA00023136"/>
    </source>
</evidence>
<evidence type="ECO:0000256" key="3">
    <source>
        <dbReference type="ARBA" id="ARBA00012438"/>
    </source>
</evidence>
<keyword evidence="11 14" id="KW-1133">Transmembrane helix</keyword>
<dbReference type="Pfam" id="PF13426">
    <property type="entry name" value="PAS_9"/>
    <property type="match status" value="2"/>
</dbReference>
<evidence type="ECO:0000256" key="6">
    <source>
        <dbReference type="ARBA" id="ARBA00022679"/>
    </source>
</evidence>
<dbReference type="InterPro" id="IPR013656">
    <property type="entry name" value="PAS_4"/>
</dbReference>
<keyword evidence="4" id="KW-1003">Cell membrane</keyword>
<feature type="domain" description="PAS" evidence="16">
    <location>
        <begin position="458"/>
        <end position="513"/>
    </location>
</feature>
<dbReference type="SUPFAM" id="SSF47384">
    <property type="entry name" value="Homodimeric domain of signal transducing histidine kinase"/>
    <property type="match status" value="1"/>
</dbReference>
<dbReference type="PROSITE" id="PS50113">
    <property type="entry name" value="PAC"/>
    <property type="match status" value="3"/>
</dbReference>
<dbReference type="SMART" id="SM00091">
    <property type="entry name" value="PAS"/>
    <property type="match status" value="4"/>
</dbReference>
<keyword evidence="13 14" id="KW-0472">Membrane</keyword>
<dbReference type="InterPro" id="IPR029151">
    <property type="entry name" value="Sensor-like_sf"/>
</dbReference>
<dbReference type="NCBIfam" id="TIGR00229">
    <property type="entry name" value="sensory_box"/>
    <property type="match status" value="3"/>
</dbReference>
<evidence type="ECO:0000256" key="1">
    <source>
        <dbReference type="ARBA" id="ARBA00000085"/>
    </source>
</evidence>
<keyword evidence="5" id="KW-0597">Phosphoprotein</keyword>
<dbReference type="PRINTS" id="PR00344">
    <property type="entry name" value="BCTRLSENSOR"/>
</dbReference>
<comment type="subcellular location">
    <subcellularLocation>
        <location evidence="2">Cell membrane</location>
        <topology evidence="2">Multi-pass membrane protein</topology>
    </subcellularLocation>
</comment>
<feature type="transmembrane region" description="Helical" evidence="14">
    <location>
        <begin position="21"/>
        <end position="39"/>
    </location>
</feature>
<keyword evidence="18" id="KW-0614">Plasmid</keyword>
<dbReference type="InterPro" id="IPR036890">
    <property type="entry name" value="HATPase_C_sf"/>
</dbReference>
<dbReference type="Gene3D" id="1.10.287.130">
    <property type="match status" value="1"/>
</dbReference>
<evidence type="ECO:0000256" key="7">
    <source>
        <dbReference type="ARBA" id="ARBA00022692"/>
    </source>
</evidence>
<name>A0A0H3ACA2_NITV4</name>
<dbReference type="CDD" id="cd00082">
    <property type="entry name" value="HisKA"/>
    <property type="match status" value="1"/>
</dbReference>
<feature type="domain" description="PAC" evidence="17">
    <location>
        <begin position="532"/>
        <end position="582"/>
    </location>
</feature>
<evidence type="ECO:0000256" key="8">
    <source>
        <dbReference type="ARBA" id="ARBA00022741"/>
    </source>
</evidence>
<evidence type="ECO:0000256" key="2">
    <source>
        <dbReference type="ARBA" id="ARBA00004651"/>
    </source>
</evidence>
<sequence length="1101" mass="120831">MRRFMDALRDRFTLDRLVFPVLSVVAAGVLITTTVAYLYTKATVTDLAHGQIAQALAFIDREVCMQARDMVMQTESIAREEVLVLALENSYIGRSARASAQRKLDAYIRNGTFDQVFLFNLEGEAILAGDPSLAGRVNVADRRYFSEAAAGRAALETVVVSRSTGKPSLVMASPLRAFDGTVVGVVAGVTNIETFAKAILEGSHIGRTGGAFITDTDGVVLGLPAWLSAGSLGLHEGGGFSDAHVAALNRSAETGEVYRFTRGANQRASYTRLNGATHWLLTLEADEGEVLAPARRLAAVSGSILLVTLITVALILGVLRRAMVSLRHSEADQRTLTELSPVGIVTFDPAGRPSYLNRQGRDIAGMTADDPLPAFFALEDTDGGSLIGDDSPFVRVFREGLTLTDFEAWLPMPDGTRKLLSVNATPLVVGREQRNHGVVATFEDVTERRMAQERLQQSEKRFATLFRLSPDSIVLSDFDTGLVVDVNDAFCQLHGLGRDEVVGRSLRDIGLYDDPAQLDGIISLVREKGRVVDLELRARSLKGEELYLSLSSQLMVIGEANYRLTVVRDMTERYRAEQELREKRLLLEGILDSVPVSIFWKDAAGRFMGCNRTFAQMVGLDTPETVIGKDDADLGLLPGLAETFREADRKVMATLSPMLGYVERLAFADGRERMLETSKLPLLAADGRAVGVLGLIRDITESLAAQEQLRQSEERFSRLFRYSPEAMALVDMADQRFADVNHAFERLTGYEASELVGRGTIEMAFYTDATTRAELLRRIHTEGFVDNYEFEGRTKEGTPMPCSISCSILSIGDRRFILGLVRDITEMKRMQEVMIQTEKMISVGGIAAGIAHEINNPLGIILQAAHNLAQRTRPDFAKNLDVATRVGLDMDALRQYMEQRKLDVFIEDIRDAAVRASAIIRHMLDFSRSGGSKRVPCDVTSILDKAVALAGSDYDLKKSYDFRRITITRDYEAGLPLVDCSPTELEQVLLNLLRNAAHALAESHRDGEGPAIHLRVRRQDETVVIDVQDNGPGIPVALQRRIFEPFYTTKPPGVGTGLGLSVSYFIVTKGHGGNLTVVTPPEGGTLFRIELPLQGSTEAHS</sequence>
<dbReference type="Pfam" id="PF02518">
    <property type="entry name" value="HATPase_c"/>
    <property type="match status" value="1"/>
</dbReference>
<feature type="domain" description="PAC" evidence="17">
    <location>
        <begin position="659"/>
        <end position="711"/>
    </location>
</feature>
<dbReference type="InterPro" id="IPR052162">
    <property type="entry name" value="Sensor_kinase/Photoreceptor"/>
</dbReference>
<keyword evidence="6 18" id="KW-0808">Transferase</keyword>
<feature type="domain" description="PAC" evidence="17">
    <location>
        <begin position="404"/>
        <end position="457"/>
    </location>
</feature>
<geneLocation type="plasmid" evidence="18 19">
    <name>pDVUL01</name>
</geneLocation>
<dbReference type="CDD" id="cd00130">
    <property type="entry name" value="PAS"/>
    <property type="match status" value="3"/>
</dbReference>
<evidence type="ECO:0000313" key="18">
    <source>
        <dbReference type="EMBL" id="ABM30033.1"/>
    </source>
</evidence>
<evidence type="ECO:0000256" key="14">
    <source>
        <dbReference type="SAM" id="Phobius"/>
    </source>
</evidence>
<keyword evidence="12" id="KW-0902">Two-component regulatory system</keyword>
<evidence type="ECO:0000259" key="17">
    <source>
        <dbReference type="PROSITE" id="PS50113"/>
    </source>
</evidence>
<dbReference type="PROSITE" id="PS50112">
    <property type="entry name" value="PAS"/>
    <property type="match status" value="3"/>
</dbReference>
<dbReference type="InterPro" id="IPR000700">
    <property type="entry name" value="PAS-assoc_C"/>
</dbReference>
<dbReference type="SMART" id="SM00388">
    <property type="entry name" value="HisKA"/>
    <property type="match status" value="1"/>
</dbReference>
<dbReference type="Gene3D" id="3.30.565.10">
    <property type="entry name" value="Histidine kinase-like ATPase, C-terminal domain"/>
    <property type="match status" value="1"/>
</dbReference>
<feature type="domain" description="Histidine kinase" evidence="15">
    <location>
        <begin position="849"/>
        <end position="1095"/>
    </location>
</feature>
<reference evidence="19" key="1">
    <citation type="journal article" date="2009" name="Environ. Microbiol.">
        <title>Contribution of mobile genetic elements to Desulfovibrio vulgaris genome plasticity.</title>
        <authorList>
            <person name="Walker C.B."/>
            <person name="Stolyar S."/>
            <person name="Chivian D."/>
            <person name="Pinel N."/>
            <person name="Gabster J.A."/>
            <person name="Dehal P.S."/>
            <person name="He Z."/>
            <person name="Yang Z.K."/>
            <person name="Yen H.C."/>
            <person name="Zhou J."/>
            <person name="Wall J.D."/>
            <person name="Hazen T.C."/>
            <person name="Arkin A.P."/>
            <person name="Stahl D.A."/>
        </authorList>
    </citation>
    <scope>NUCLEOTIDE SEQUENCE [LARGE SCALE GENOMIC DNA]</scope>
    <source>
        <strain evidence="19">DP4</strain>
    </source>
</reference>
<dbReference type="SMART" id="SM00086">
    <property type="entry name" value="PAC"/>
    <property type="match status" value="4"/>
</dbReference>
<dbReference type="Pfam" id="PF02743">
    <property type="entry name" value="dCache_1"/>
    <property type="match status" value="1"/>
</dbReference>
<dbReference type="PANTHER" id="PTHR43304">
    <property type="entry name" value="PHYTOCHROME-LIKE PROTEIN CPH1"/>
    <property type="match status" value="1"/>
</dbReference>
<comment type="catalytic activity">
    <reaction evidence="1">
        <text>ATP + protein L-histidine = ADP + protein N-phospho-L-histidine.</text>
        <dbReference type="EC" id="2.7.13.3"/>
    </reaction>
</comment>
<feature type="domain" description="PAS" evidence="16">
    <location>
        <begin position="583"/>
        <end position="626"/>
    </location>
</feature>